<evidence type="ECO:0000313" key="1">
    <source>
        <dbReference type="EMBL" id="RRD59147.1"/>
    </source>
</evidence>
<organism evidence="1 2">
    <name type="scientific">Tannerella forsythia</name>
    <name type="common">Bacteroides forsythus</name>
    <dbReference type="NCBI Taxonomy" id="28112"/>
    <lineage>
        <taxon>Bacteria</taxon>
        <taxon>Pseudomonadati</taxon>
        <taxon>Bacteroidota</taxon>
        <taxon>Bacteroidia</taxon>
        <taxon>Bacteroidales</taxon>
        <taxon>Tannerellaceae</taxon>
        <taxon>Tannerella</taxon>
    </lineage>
</organism>
<reference evidence="1 2" key="1">
    <citation type="submission" date="2018-11" db="EMBL/GenBank/DDBJ databases">
        <title>Genomes From Bacteria Associated with the Canine Oral Cavity: a Test Case for Automated Genome-Based Taxonomic Assignment.</title>
        <authorList>
            <person name="Coil D.A."/>
            <person name="Jospin G."/>
            <person name="Darling A.E."/>
            <person name="Wallis C."/>
            <person name="Davis I.J."/>
            <person name="Harris S."/>
            <person name="Eisen J.A."/>
            <person name="Holcombe L.J."/>
            <person name="O'Flynn C."/>
        </authorList>
    </citation>
    <scope>NUCLEOTIDE SEQUENCE [LARGE SCALE GENOMIC DNA]</scope>
    <source>
        <strain evidence="1 2">OH2617_COT-023</strain>
    </source>
</reference>
<gene>
    <name evidence="1" type="ORF">EII40_11045</name>
</gene>
<proteinExistence type="predicted"/>
<dbReference type="OrthoDB" id="638838at2"/>
<dbReference type="EMBL" id="RQYS01000052">
    <property type="protein sequence ID" value="RRD59147.1"/>
    <property type="molecule type" value="Genomic_DNA"/>
</dbReference>
<protein>
    <submittedName>
        <fullName evidence="1">Uncharacterized protein</fullName>
    </submittedName>
</protein>
<sequence length="433" mass="51325">MSKKRKQTKQTEYERRKIEEARRQNLYVKRLFALLKYLGFGDAIPYFDKSLLKLLSCTRPLLLRMDTSGVKYLDGNYKSFIQHEFYYLMGRHKVPFSEQEGDTRMISCADYFELWMPLTFQLGIAMNKPSERAGQERILNVFKAHGTVIVSDREKERFTDEFNRLFDRMNDQYSSCLTLQLYQLCNPCIHLIWITKLQFEQYKNRLGHIAWLASRPPNWIWGTDRKGERRRLYRVGFPLGARDDIYWHSARIPNNPYILMDPDRRYEIYMQEHAVVRMFERLDGVAPQVINTYMNLSFIEWDVDWYKGSLLIAFKLFNQKVGYFFADFTKERRIVIRTFYFITYDHTPEGEMLSSYAGLKALDKKYLCIDRLSTFLASDFDRGSKLATLFREAGCAHLLNREALRSGIDSEAKLTSVSNEFIEKYLSTLDMKA</sequence>
<evidence type="ECO:0000313" key="2">
    <source>
        <dbReference type="Proteomes" id="UP000278609"/>
    </source>
</evidence>
<name>A0A3P1XMN3_TANFO</name>
<comment type="caution">
    <text evidence="1">The sequence shown here is derived from an EMBL/GenBank/DDBJ whole genome shotgun (WGS) entry which is preliminary data.</text>
</comment>
<dbReference type="Proteomes" id="UP000278609">
    <property type="component" value="Unassembled WGS sequence"/>
</dbReference>
<dbReference type="RefSeq" id="WP_124752291.1">
    <property type="nucleotide sequence ID" value="NZ_RQYS01000052.1"/>
</dbReference>
<dbReference type="AlphaFoldDB" id="A0A3P1XMN3"/>
<accession>A0A3P1XMN3</accession>